<keyword evidence="1" id="KW-0479">Metal-binding</keyword>
<dbReference type="GO" id="GO:0005829">
    <property type="term" value="C:cytosol"/>
    <property type="evidence" value="ECO:0007669"/>
    <property type="project" value="TreeGrafter"/>
</dbReference>
<dbReference type="InterPro" id="IPR018200">
    <property type="entry name" value="USP_CS"/>
</dbReference>
<dbReference type="Pfam" id="PF00443">
    <property type="entry name" value="UCH"/>
    <property type="match status" value="1"/>
</dbReference>
<dbReference type="PROSITE" id="PS50271">
    <property type="entry name" value="ZF_UBP"/>
    <property type="match status" value="1"/>
</dbReference>
<accession>A0A7I8VY72</accession>
<dbReference type="InterPro" id="IPR001394">
    <property type="entry name" value="Peptidase_C19_UCH"/>
</dbReference>
<dbReference type="Gene3D" id="3.90.70.10">
    <property type="entry name" value="Cysteine proteinases"/>
    <property type="match status" value="1"/>
</dbReference>
<comment type="caution">
    <text evidence="8">The sequence shown here is derived from an EMBL/GenBank/DDBJ whole genome shotgun (WGS) entry which is preliminary data.</text>
</comment>
<feature type="compositionally biased region" description="Basic residues" evidence="5">
    <location>
        <begin position="557"/>
        <end position="570"/>
    </location>
</feature>
<dbReference type="PROSITE" id="PS50235">
    <property type="entry name" value="USP_3"/>
    <property type="match status" value="1"/>
</dbReference>
<dbReference type="InterPro" id="IPR028889">
    <property type="entry name" value="USP"/>
</dbReference>
<evidence type="ECO:0000256" key="5">
    <source>
        <dbReference type="SAM" id="MobiDB-lite"/>
    </source>
</evidence>
<dbReference type="SUPFAM" id="SSF54001">
    <property type="entry name" value="Cysteine proteinases"/>
    <property type="match status" value="1"/>
</dbReference>
<reference evidence="8 9" key="1">
    <citation type="submission" date="2020-08" db="EMBL/GenBank/DDBJ databases">
        <authorList>
            <person name="Hejnol A."/>
        </authorList>
    </citation>
    <scope>NUCLEOTIDE SEQUENCE [LARGE SCALE GENOMIC DNA]</scope>
</reference>
<feature type="domain" description="UBP-type" evidence="7">
    <location>
        <begin position="1"/>
        <end position="63"/>
    </location>
</feature>
<keyword evidence="3" id="KW-0862">Zinc</keyword>
<feature type="region of interest" description="Disordered" evidence="5">
    <location>
        <begin position="493"/>
        <end position="520"/>
    </location>
</feature>
<dbReference type="GO" id="GO:0016579">
    <property type="term" value="P:protein deubiquitination"/>
    <property type="evidence" value="ECO:0007669"/>
    <property type="project" value="InterPro"/>
</dbReference>
<evidence type="ECO:0000259" key="7">
    <source>
        <dbReference type="PROSITE" id="PS50271"/>
    </source>
</evidence>
<evidence type="ECO:0000256" key="3">
    <source>
        <dbReference type="ARBA" id="ARBA00022833"/>
    </source>
</evidence>
<sequence>MSCVTVLCFRRHLHEHTLEERDHQFAINLSTTRIYCTTCCRVIYSDKFMKESLKVKNSVIYKCTEEKNSRVSKKDVATATDYDFPIKVERKAISKIKVEDVEKPISNGRKDDDYCLYSQFWYPNTYKERILIKAESTTDYRPDLYSGIRGMYNMGNACYMLSLVQVFIHTPTMRDFFLSGAHECLGSDEKGHTIRKCIFCIFKDLFSKFYDYGVSSIIAENLQYKLMENGMIGMQDCHEFYSCATHMLHEHRVVEKRQIDDNTNPCLVDKESADKLKCKCIIDLTFGGVQLSTLTCVQCGEQSTKEDPFLEIPLVIPKHETEKPTDITLERCLKLYTHPEDLEGSGKRCEKCNGLCQKQLLLKHLPQVLVLQIKRFNYEKNTRVGMKLHDIVKFNEELNLTPFTHNSESNRNSSAKYLLYGVIVHVGANMYDGHYIAFIKHQLGDWFECNDAQVYKVGQEDVFAAQAYLLFYMKCPMDTTAPKLERLPQPVNESFQSDEDELNDSNESSSSAYRKRRKLSKEIKETKAITNSNIINNPINDKSAIITTPLKKEPTRKERRNNKRKTRSSKKQSDSKISKVFNEDDNEQENKNEQSN</sequence>
<evidence type="ECO:0000313" key="8">
    <source>
        <dbReference type="EMBL" id="CAD5120692.1"/>
    </source>
</evidence>
<feature type="region of interest" description="Disordered" evidence="5">
    <location>
        <begin position="545"/>
        <end position="596"/>
    </location>
</feature>
<dbReference type="PROSITE" id="PS00973">
    <property type="entry name" value="USP_2"/>
    <property type="match status" value="1"/>
</dbReference>
<dbReference type="Pfam" id="PF02148">
    <property type="entry name" value="zf-UBP"/>
    <property type="match status" value="1"/>
</dbReference>
<dbReference type="InterPro" id="IPR001607">
    <property type="entry name" value="Znf_UBP"/>
</dbReference>
<dbReference type="GO" id="GO:0008270">
    <property type="term" value="F:zinc ion binding"/>
    <property type="evidence" value="ECO:0007669"/>
    <property type="project" value="UniProtKB-KW"/>
</dbReference>
<protein>
    <submittedName>
        <fullName evidence="8">DgyrCDS9257</fullName>
    </submittedName>
</protein>
<evidence type="ECO:0000256" key="2">
    <source>
        <dbReference type="ARBA" id="ARBA00022771"/>
    </source>
</evidence>
<evidence type="ECO:0000313" key="9">
    <source>
        <dbReference type="Proteomes" id="UP000549394"/>
    </source>
</evidence>
<keyword evidence="9" id="KW-1185">Reference proteome</keyword>
<proteinExistence type="predicted"/>
<dbReference type="PANTHER" id="PTHR24006">
    <property type="entry name" value="UBIQUITIN CARBOXYL-TERMINAL HYDROLASE"/>
    <property type="match status" value="1"/>
</dbReference>
<dbReference type="AlphaFoldDB" id="A0A7I8VY72"/>
<evidence type="ECO:0000256" key="1">
    <source>
        <dbReference type="ARBA" id="ARBA00022723"/>
    </source>
</evidence>
<feature type="domain" description="USP" evidence="6">
    <location>
        <begin position="149"/>
        <end position="475"/>
    </location>
</feature>
<dbReference type="Gene3D" id="3.30.40.10">
    <property type="entry name" value="Zinc/RING finger domain, C3HC4 (zinc finger)"/>
    <property type="match status" value="1"/>
</dbReference>
<dbReference type="OrthoDB" id="47475at2759"/>
<dbReference type="InterPro" id="IPR050164">
    <property type="entry name" value="Peptidase_C19"/>
</dbReference>
<dbReference type="Proteomes" id="UP000549394">
    <property type="component" value="Unassembled WGS sequence"/>
</dbReference>
<dbReference type="InterPro" id="IPR038765">
    <property type="entry name" value="Papain-like_cys_pep_sf"/>
</dbReference>
<gene>
    <name evidence="8" type="ORF">DGYR_LOCUS8749</name>
</gene>
<dbReference type="GO" id="GO:0005634">
    <property type="term" value="C:nucleus"/>
    <property type="evidence" value="ECO:0007669"/>
    <property type="project" value="TreeGrafter"/>
</dbReference>
<organism evidence="8 9">
    <name type="scientific">Dimorphilus gyrociliatus</name>
    <dbReference type="NCBI Taxonomy" id="2664684"/>
    <lineage>
        <taxon>Eukaryota</taxon>
        <taxon>Metazoa</taxon>
        <taxon>Spiralia</taxon>
        <taxon>Lophotrochozoa</taxon>
        <taxon>Annelida</taxon>
        <taxon>Polychaeta</taxon>
        <taxon>Polychaeta incertae sedis</taxon>
        <taxon>Dinophilidae</taxon>
        <taxon>Dimorphilus</taxon>
    </lineage>
</organism>
<evidence type="ECO:0000259" key="6">
    <source>
        <dbReference type="PROSITE" id="PS50235"/>
    </source>
</evidence>
<dbReference type="PANTHER" id="PTHR24006:SF937">
    <property type="entry name" value="UBIQUITIN CARBOXYL-TERMINAL HYDROLASE"/>
    <property type="match status" value="1"/>
</dbReference>
<keyword evidence="2 4" id="KW-0863">Zinc-finger</keyword>
<dbReference type="GO" id="GO:0004843">
    <property type="term" value="F:cysteine-type deubiquitinase activity"/>
    <property type="evidence" value="ECO:0007669"/>
    <property type="project" value="InterPro"/>
</dbReference>
<evidence type="ECO:0000256" key="4">
    <source>
        <dbReference type="PROSITE-ProRule" id="PRU00502"/>
    </source>
</evidence>
<name>A0A7I8VY72_9ANNE</name>
<dbReference type="EMBL" id="CAJFCJ010000013">
    <property type="protein sequence ID" value="CAD5120692.1"/>
    <property type="molecule type" value="Genomic_DNA"/>
</dbReference>
<dbReference type="InterPro" id="IPR013083">
    <property type="entry name" value="Znf_RING/FYVE/PHD"/>
</dbReference>